<dbReference type="Proteomes" id="UP000249555">
    <property type="component" value="Unassembled WGS sequence"/>
</dbReference>
<name>A0A2W4YQP4_9SPHN</name>
<protein>
    <submittedName>
        <fullName evidence="1">Terminase small subunit</fullName>
    </submittedName>
</protein>
<gene>
    <name evidence="1" type="ORF">DI640_14425</name>
</gene>
<feature type="non-terminal residue" evidence="1">
    <location>
        <position position="1"/>
    </location>
</feature>
<reference evidence="1 2" key="1">
    <citation type="submission" date="2017-08" db="EMBL/GenBank/DDBJ databases">
        <title>Infants hospitalized years apart are colonized by the same room-sourced microbial strains.</title>
        <authorList>
            <person name="Brooks B."/>
            <person name="Olm M.R."/>
            <person name="Firek B.A."/>
            <person name="Baker R."/>
            <person name="Thomas B.C."/>
            <person name="Morowitz M.J."/>
            <person name="Banfield J.F."/>
        </authorList>
    </citation>
    <scope>NUCLEOTIDE SEQUENCE [LARGE SCALE GENOMIC DNA]</scope>
    <source>
        <strain evidence="1">S2_018_000_R3_119</strain>
    </source>
</reference>
<dbReference type="AlphaFoldDB" id="A0A2W4YQP4"/>
<accession>A0A2W4YQP4</accession>
<dbReference type="InterPro" id="IPR009901">
    <property type="entry name" value="Phage_VT1-Sakai_H0025"/>
</dbReference>
<evidence type="ECO:0000313" key="2">
    <source>
        <dbReference type="Proteomes" id="UP000249555"/>
    </source>
</evidence>
<dbReference type="EMBL" id="QFMX01000063">
    <property type="protein sequence ID" value="PZO71407.1"/>
    <property type="molecule type" value="Genomic_DNA"/>
</dbReference>
<dbReference type="Pfam" id="PF07278">
    <property type="entry name" value="DUF1441"/>
    <property type="match status" value="1"/>
</dbReference>
<sequence length="132" mass="14779">VDKRSGYPVYRLADVAGPILGVSDGEAEAGVIDPRDLAPKDRKDYFQSENERLKVEMTMGTLVPAVEVEADMADLVKQIVQFLDTLPDDLERKLALKPEQVVKVQERCDRIRQLMYEKVVTDEADGDARDSA</sequence>
<organism evidence="1 2">
    <name type="scientific">Sphingomonas taxi</name>
    <dbReference type="NCBI Taxonomy" id="1549858"/>
    <lineage>
        <taxon>Bacteria</taxon>
        <taxon>Pseudomonadati</taxon>
        <taxon>Pseudomonadota</taxon>
        <taxon>Alphaproteobacteria</taxon>
        <taxon>Sphingomonadales</taxon>
        <taxon>Sphingomonadaceae</taxon>
        <taxon>Sphingomonas</taxon>
    </lineage>
</organism>
<evidence type="ECO:0000313" key="1">
    <source>
        <dbReference type="EMBL" id="PZO71407.1"/>
    </source>
</evidence>
<proteinExistence type="predicted"/>
<comment type="caution">
    <text evidence="1">The sequence shown here is derived from an EMBL/GenBank/DDBJ whole genome shotgun (WGS) entry which is preliminary data.</text>
</comment>